<dbReference type="Pfam" id="PF05380">
    <property type="entry name" value="Peptidase_A17"/>
    <property type="match status" value="1"/>
</dbReference>
<dbReference type="InterPro" id="IPR040676">
    <property type="entry name" value="DUF5641"/>
</dbReference>
<keyword evidence="3" id="KW-1185">Reference proteome</keyword>
<dbReference type="SUPFAM" id="SSF56672">
    <property type="entry name" value="DNA/RNA polymerases"/>
    <property type="match status" value="1"/>
</dbReference>
<evidence type="ECO:0000259" key="1">
    <source>
        <dbReference type="Pfam" id="PF18701"/>
    </source>
</evidence>
<dbReference type="Pfam" id="PF03564">
    <property type="entry name" value="DUF1759"/>
    <property type="match status" value="1"/>
</dbReference>
<dbReference type="Pfam" id="PF18701">
    <property type="entry name" value="DUF5641"/>
    <property type="match status" value="1"/>
</dbReference>
<sequence>MEQLLAKTNSRPRINSFWGNERKSNLHRLPKLELPKFGGEAREWLQFWSAFQSVHDDDSISACVKFQNLQNCMIKGSVSEEIVSSFPNSAVNYPLAISTLKERFGREDMLVEVYVRDLIAIIMENAYGRKTTNFSTLYVRLSSRLRALGSLGVTKEKCAAILYPMVKSALPEDLFVAWERTRHHHKPDEDGSINQLGWTVSGKVLENVQTTESQSSVLSCLVRDATIKYLWRLDVIGIMEPMNKKSKEELSVAALEHFNQTVKQNEDGRYSVNLPWIGGHPPLPNCKLISEKKLESTTERLEKLGVLSTYHDVFKSWEDEGIIERVESESGHVLSHHGVIKPESQSTPVRPVFNASFRTKGNPSLNDCLEVGPNMLENIPDIITRFLLGPVAVTSDIRKAFLQIEVAEEDKLLTVLVVQKSEIGRKANVPSLSCRLWGNQVVLFFSLRTDELTCDLRSFAKKMEPGKVTRRKILSTAHSLFDSIGFACPFTIIPKMLLQESYGVKAGWDTDLSEDISRRFNAWLSPLTEVDKLKIPRCVVQSQDRRTWTLHILMDSSNAAFSACAYLRNGFPGSVQVQLLMARSRVAPMKNTTIPRLELVACEIGSRLAVHIKSMMEFEYITITLWTDSTTALAWIECDMNWSVFVAGRVKKIRQNSSITNWRHVPGKENLADILSRGASISQLITTRWWEGPVWPKKEEQFWTQSVEKESIEEVNSELRKAVVTHFNIEKRYMLAKITQFSNYHKILRMVAYWRRFLDWLQRKEDDDELAPLTPNKLINNCRGSILPEADEVERDSMVTRYRNMQACRDELRARFTKEYLAMLVHHRKAKKSRRIEVGEIVLIGNDQKKRISWPLGKVEEVLPGADGQ</sequence>
<dbReference type="EMBL" id="CP092872">
    <property type="protein sequence ID" value="UYV72997.1"/>
    <property type="molecule type" value="Genomic_DNA"/>
</dbReference>
<name>A0ABY6KXJ6_9ARAC</name>
<dbReference type="Proteomes" id="UP001235939">
    <property type="component" value="Chromosome 10"/>
</dbReference>
<dbReference type="PANTHER" id="PTHR47331">
    <property type="entry name" value="PHD-TYPE DOMAIN-CONTAINING PROTEIN"/>
    <property type="match status" value="1"/>
</dbReference>
<organism evidence="2 3">
    <name type="scientific">Cordylochernes scorpioides</name>
    <dbReference type="NCBI Taxonomy" id="51811"/>
    <lineage>
        <taxon>Eukaryota</taxon>
        <taxon>Metazoa</taxon>
        <taxon>Ecdysozoa</taxon>
        <taxon>Arthropoda</taxon>
        <taxon>Chelicerata</taxon>
        <taxon>Arachnida</taxon>
        <taxon>Pseudoscorpiones</taxon>
        <taxon>Cheliferoidea</taxon>
        <taxon>Chernetidae</taxon>
        <taxon>Cordylochernes</taxon>
    </lineage>
</organism>
<dbReference type="InterPro" id="IPR043502">
    <property type="entry name" value="DNA/RNA_pol_sf"/>
</dbReference>
<reference evidence="2 3" key="1">
    <citation type="submission" date="2022-01" db="EMBL/GenBank/DDBJ databases">
        <title>A chromosomal length assembly of Cordylochernes scorpioides.</title>
        <authorList>
            <person name="Zeh D."/>
            <person name="Zeh J."/>
        </authorList>
    </citation>
    <scope>NUCLEOTIDE SEQUENCE [LARGE SCALE GENOMIC DNA]</scope>
    <source>
        <strain evidence="2">IN4F17</strain>
        <tissue evidence="2">Whole Body</tissue>
    </source>
</reference>
<feature type="domain" description="DUF5641" evidence="1">
    <location>
        <begin position="800"/>
        <end position="868"/>
    </location>
</feature>
<dbReference type="InterPro" id="IPR008042">
    <property type="entry name" value="Retrotrans_Pao"/>
</dbReference>
<evidence type="ECO:0000313" key="3">
    <source>
        <dbReference type="Proteomes" id="UP001235939"/>
    </source>
</evidence>
<gene>
    <name evidence="2" type="ORF">LAZ67_10001430</name>
</gene>
<dbReference type="InterPro" id="IPR005312">
    <property type="entry name" value="DUF1759"/>
</dbReference>
<proteinExistence type="predicted"/>
<feature type="non-terminal residue" evidence="2">
    <location>
        <position position="1"/>
    </location>
</feature>
<protein>
    <recommendedName>
        <fullName evidence="1">DUF5641 domain-containing protein</fullName>
    </recommendedName>
</protein>
<dbReference type="PANTHER" id="PTHR47331:SF5">
    <property type="entry name" value="RIBONUCLEASE H"/>
    <property type="match status" value="1"/>
</dbReference>
<evidence type="ECO:0000313" key="2">
    <source>
        <dbReference type="EMBL" id="UYV72997.1"/>
    </source>
</evidence>
<accession>A0ABY6KXJ6</accession>